<organism evidence="1 2">
    <name type="scientific">Kocuria marina</name>
    <dbReference type="NCBI Taxonomy" id="223184"/>
    <lineage>
        <taxon>Bacteria</taxon>
        <taxon>Bacillati</taxon>
        <taxon>Actinomycetota</taxon>
        <taxon>Actinomycetes</taxon>
        <taxon>Micrococcales</taxon>
        <taxon>Micrococcaceae</taxon>
        <taxon>Kocuria</taxon>
    </lineage>
</organism>
<dbReference type="EMBL" id="JROM01000016">
    <property type="protein sequence ID" value="KHE75075.1"/>
    <property type="molecule type" value="Genomic_DNA"/>
</dbReference>
<dbReference type="eggNOG" id="COG3189">
    <property type="taxonomic scope" value="Bacteria"/>
</dbReference>
<reference evidence="1 2" key="1">
    <citation type="submission" date="2014-09" db="EMBL/GenBank/DDBJ databases">
        <title>High-quality draft genome sequence of Kocuria marina SO9-6, an actinobacterium isolated from a copper mine.</title>
        <authorList>
            <person name="Castro D.B."/>
            <person name="Pereira L.B."/>
            <person name="Silva M.V."/>
            <person name="Silva B.P."/>
            <person name="Zanardi B.R."/>
            <person name="Carlos C."/>
            <person name="Belgini D.R."/>
            <person name="Limache E.G."/>
            <person name="Lacerda G.V."/>
            <person name="Nery M.B."/>
            <person name="Gomes M.B."/>
            <person name="Souza S."/>
            <person name="Silva T.M."/>
            <person name="Rodrigues V.D."/>
            <person name="Paulino L.C."/>
            <person name="Vicentini R."/>
            <person name="Ferraz L.F."/>
            <person name="Ottoboni L.M."/>
        </authorList>
    </citation>
    <scope>NUCLEOTIDE SEQUENCE [LARGE SCALE GENOMIC DNA]</scope>
    <source>
        <strain evidence="1 2">SO9-6</strain>
    </source>
</reference>
<keyword evidence="1" id="KW-0489">Methyltransferase</keyword>
<dbReference type="RefSeq" id="WP_035962202.1">
    <property type="nucleotide sequence ID" value="NZ_JROM01000016.1"/>
</dbReference>
<accession>A0A0B0DEA2</accession>
<evidence type="ECO:0000313" key="2">
    <source>
        <dbReference type="Proteomes" id="UP000030664"/>
    </source>
</evidence>
<name>A0A0B0DEA2_9MICC</name>
<dbReference type="GO" id="GO:0032259">
    <property type="term" value="P:methylation"/>
    <property type="evidence" value="ECO:0007669"/>
    <property type="project" value="UniProtKB-KW"/>
</dbReference>
<proteinExistence type="predicted"/>
<dbReference type="Proteomes" id="UP000030664">
    <property type="component" value="Unassembled WGS sequence"/>
</dbReference>
<comment type="caution">
    <text evidence="1">The sequence shown here is derived from an EMBL/GenBank/DDBJ whole genome shotgun (WGS) entry which is preliminary data.</text>
</comment>
<sequence length="122" mass="14353">MARLHIHRIREDAAQDDGARILVDRLWPRGVSKDHAALDHWFKGVAPSDELRKWFGHDPEKFDRFAQRYREELDEDASGEVVELKHLLRDVDSVTLLYDAKDEEHNNAVVLLDWLRDHRSGF</sequence>
<dbReference type="PANTHER" id="PTHR36849:SF1">
    <property type="entry name" value="CYTOPLASMIC PROTEIN"/>
    <property type="match status" value="1"/>
</dbReference>
<dbReference type="AlphaFoldDB" id="A0A0B0DEA2"/>
<evidence type="ECO:0000313" key="1">
    <source>
        <dbReference type="EMBL" id="KHE75075.1"/>
    </source>
</evidence>
<dbReference type="GO" id="GO:0008168">
    <property type="term" value="F:methyltransferase activity"/>
    <property type="evidence" value="ECO:0007669"/>
    <property type="project" value="UniProtKB-KW"/>
</dbReference>
<gene>
    <name evidence="1" type="ORF">AS25_04895</name>
</gene>
<protein>
    <submittedName>
        <fullName evidence="1">Uroporphyrin-III methyltransferase</fullName>
    </submittedName>
</protein>
<dbReference type="Pfam" id="PF22752">
    <property type="entry name" value="DUF488-N3i"/>
    <property type="match status" value="1"/>
</dbReference>
<dbReference type="STRING" id="223184.AS25_04895"/>
<dbReference type="PANTHER" id="PTHR36849">
    <property type="entry name" value="CYTOPLASMIC PROTEIN-RELATED"/>
    <property type="match status" value="1"/>
</dbReference>
<dbReference type="InterPro" id="IPR052552">
    <property type="entry name" value="YeaO-like"/>
</dbReference>
<keyword evidence="1" id="KW-0808">Transferase</keyword>